<sequence length="137" mass="15229">MHHPSALRKVLRRLRYNTVLACEERKWIQSDASFAVNSDIPPATADAPGSRNPSRTDKHTEGHITKTTLPVPSRRISPHPLHMSRSPQKRLPRLCQCRCAQPPSTHGGSCPACVDRSTQVINPLTITHCGNIPNFQN</sequence>
<comment type="caution">
    <text evidence="2">The sequence shown here is derived from an EMBL/GenBank/DDBJ whole genome shotgun (WGS) entry which is preliminary data.</text>
</comment>
<name>A0A4C1U788_EUMVA</name>
<proteinExistence type="predicted"/>
<gene>
    <name evidence="2" type="ORF">EVAR_10689_1</name>
</gene>
<keyword evidence="3" id="KW-1185">Reference proteome</keyword>
<reference evidence="2 3" key="1">
    <citation type="journal article" date="2019" name="Commun. Biol.">
        <title>The bagworm genome reveals a unique fibroin gene that provides high tensile strength.</title>
        <authorList>
            <person name="Kono N."/>
            <person name="Nakamura H."/>
            <person name="Ohtoshi R."/>
            <person name="Tomita M."/>
            <person name="Numata K."/>
            <person name="Arakawa K."/>
        </authorList>
    </citation>
    <scope>NUCLEOTIDE SEQUENCE [LARGE SCALE GENOMIC DNA]</scope>
</reference>
<feature type="compositionally biased region" description="Basic and acidic residues" evidence="1">
    <location>
        <begin position="54"/>
        <end position="64"/>
    </location>
</feature>
<accession>A0A4C1U788</accession>
<evidence type="ECO:0000313" key="2">
    <source>
        <dbReference type="EMBL" id="GBP22179.1"/>
    </source>
</evidence>
<organism evidence="2 3">
    <name type="scientific">Eumeta variegata</name>
    <name type="common">Bagworm moth</name>
    <name type="synonym">Eumeta japonica</name>
    <dbReference type="NCBI Taxonomy" id="151549"/>
    <lineage>
        <taxon>Eukaryota</taxon>
        <taxon>Metazoa</taxon>
        <taxon>Ecdysozoa</taxon>
        <taxon>Arthropoda</taxon>
        <taxon>Hexapoda</taxon>
        <taxon>Insecta</taxon>
        <taxon>Pterygota</taxon>
        <taxon>Neoptera</taxon>
        <taxon>Endopterygota</taxon>
        <taxon>Lepidoptera</taxon>
        <taxon>Glossata</taxon>
        <taxon>Ditrysia</taxon>
        <taxon>Tineoidea</taxon>
        <taxon>Psychidae</taxon>
        <taxon>Oiketicinae</taxon>
        <taxon>Eumeta</taxon>
    </lineage>
</organism>
<evidence type="ECO:0000256" key="1">
    <source>
        <dbReference type="SAM" id="MobiDB-lite"/>
    </source>
</evidence>
<dbReference type="EMBL" id="BGZK01000137">
    <property type="protein sequence ID" value="GBP22179.1"/>
    <property type="molecule type" value="Genomic_DNA"/>
</dbReference>
<dbReference type="Proteomes" id="UP000299102">
    <property type="component" value="Unassembled WGS sequence"/>
</dbReference>
<evidence type="ECO:0000313" key="3">
    <source>
        <dbReference type="Proteomes" id="UP000299102"/>
    </source>
</evidence>
<dbReference type="AlphaFoldDB" id="A0A4C1U788"/>
<protein>
    <submittedName>
        <fullName evidence="2">Uncharacterized protein</fullName>
    </submittedName>
</protein>
<feature type="region of interest" description="Disordered" evidence="1">
    <location>
        <begin position="35"/>
        <end position="87"/>
    </location>
</feature>